<dbReference type="EMBL" id="JBEPCU010000305">
    <property type="protein sequence ID" value="MER6979001.1"/>
    <property type="molecule type" value="Genomic_DNA"/>
</dbReference>
<dbReference type="RefSeq" id="WP_086725630.1">
    <property type="nucleotide sequence ID" value="NZ_MUBM01000096.1"/>
</dbReference>
<evidence type="ECO:0008006" key="4">
    <source>
        <dbReference type="Google" id="ProtNLM"/>
    </source>
</evidence>
<sequence length="411" mass="43496">MDTVVLASVVPALALTPRVLARRPGPAPTAGRSMSPLTALGVVTALIYVNQVLFTVYVLRVHDGDPSFVARYLPSGWFDLATHHPVLRSLARHFPAPELLAPSVLRVQAFLELPFVLTAFAAVVRWLDADLYRAIARSALLPLASVSCTLVFCVVEWDLRNPYTADDIAIRALSALVTPAFIAWTAARDRARARPVTALRLLVFIASLGALGVLVLVVYDTALLYNLGRLPERAEPGLTALAALAVLRWADARLPGRPRPGPAVDFVGHAVRGWPAFFLVPALAVRYGVTFGTPVAAAGAALLTMAAAALHAVRTVLRDPPGSRPGRPWWPAVQLGTAALVGAGAAYVVARQAVGSYYEAALLPAGVAFLVTAITVCAVTDMVAGRVPWVPQRPLGPAGAQAEGTRRHGSE</sequence>
<keyword evidence="1" id="KW-0812">Transmembrane</keyword>
<feature type="transmembrane region" description="Helical" evidence="1">
    <location>
        <begin position="199"/>
        <end position="219"/>
    </location>
</feature>
<keyword evidence="1" id="KW-0472">Membrane</keyword>
<protein>
    <recommendedName>
        <fullName evidence="4">Integral membrane protein</fullName>
    </recommendedName>
</protein>
<gene>
    <name evidence="2" type="ORF">ABT317_18870</name>
</gene>
<keyword evidence="1" id="KW-1133">Transmembrane helix</keyword>
<feature type="transmembrane region" description="Helical" evidence="1">
    <location>
        <begin position="295"/>
        <end position="317"/>
    </location>
</feature>
<evidence type="ECO:0000256" key="1">
    <source>
        <dbReference type="SAM" id="Phobius"/>
    </source>
</evidence>
<name>A0ABV1W4A9_9ACTN</name>
<feature type="transmembrane region" description="Helical" evidence="1">
    <location>
        <begin position="329"/>
        <end position="350"/>
    </location>
</feature>
<keyword evidence="3" id="KW-1185">Reference proteome</keyword>
<reference evidence="2 3" key="1">
    <citation type="submission" date="2024-06" db="EMBL/GenBank/DDBJ databases">
        <title>The Natural Products Discovery Center: Release of the First 8490 Sequenced Strains for Exploring Actinobacteria Biosynthetic Diversity.</title>
        <authorList>
            <person name="Kalkreuter E."/>
            <person name="Kautsar S.A."/>
            <person name="Yang D."/>
            <person name="Bader C.D."/>
            <person name="Teijaro C.N."/>
            <person name="Fluegel L."/>
            <person name="Davis C.M."/>
            <person name="Simpson J.R."/>
            <person name="Lauterbach L."/>
            <person name="Steele A.D."/>
            <person name="Gui C."/>
            <person name="Meng S."/>
            <person name="Li G."/>
            <person name="Viehrig K."/>
            <person name="Ye F."/>
            <person name="Su P."/>
            <person name="Kiefer A.F."/>
            <person name="Nichols A."/>
            <person name="Cepeda A.J."/>
            <person name="Yan W."/>
            <person name="Fan B."/>
            <person name="Jiang Y."/>
            <person name="Adhikari A."/>
            <person name="Zheng C.-J."/>
            <person name="Schuster L."/>
            <person name="Cowan T.M."/>
            <person name="Smanski M.J."/>
            <person name="Chevrette M.G."/>
            <person name="De Carvalho L.P.S."/>
            <person name="Shen B."/>
        </authorList>
    </citation>
    <scope>NUCLEOTIDE SEQUENCE [LARGE SCALE GENOMIC DNA]</scope>
    <source>
        <strain evidence="2 3">NPDC000634</strain>
    </source>
</reference>
<evidence type="ECO:0000313" key="2">
    <source>
        <dbReference type="EMBL" id="MER6979001.1"/>
    </source>
</evidence>
<accession>A0ABV1W4A9</accession>
<dbReference type="Proteomes" id="UP001458415">
    <property type="component" value="Unassembled WGS sequence"/>
</dbReference>
<feature type="transmembrane region" description="Helical" evidence="1">
    <location>
        <begin position="37"/>
        <end position="59"/>
    </location>
</feature>
<organism evidence="2 3">
    <name type="scientific">Streptomyces carpinensis</name>
    <dbReference type="NCBI Taxonomy" id="66369"/>
    <lineage>
        <taxon>Bacteria</taxon>
        <taxon>Bacillati</taxon>
        <taxon>Actinomycetota</taxon>
        <taxon>Actinomycetes</taxon>
        <taxon>Kitasatosporales</taxon>
        <taxon>Streptomycetaceae</taxon>
        <taxon>Streptomyces</taxon>
    </lineage>
</organism>
<feature type="transmembrane region" description="Helical" evidence="1">
    <location>
        <begin position="169"/>
        <end position="187"/>
    </location>
</feature>
<proteinExistence type="predicted"/>
<feature type="transmembrane region" description="Helical" evidence="1">
    <location>
        <begin position="139"/>
        <end position="157"/>
    </location>
</feature>
<feature type="transmembrane region" description="Helical" evidence="1">
    <location>
        <begin position="362"/>
        <end position="384"/>
    </location>
</feature>
<comment type="caution">
    <text evidence="2">The sequence shown here is derived from an EMBL/GenBank/DDBJ whole genome shotgun (WGS) entry which is preliminary data.</text>
</comment>
<evidence type="ECO:0000313" key="3">
    <source>
        <dbReference type="Proteomes" id="UP001458415"/>
    </source>
</evidence>